<evidence type="ECO:0000313" key="1">
    <source>
        <dbReference type="EMBL" id="KAF5097175.1"/>
    </source>
</evidence>
<dbReference type="Proteomes" id="UP000750522">
    <property type="component" value="Unassembled WGS sequence"/>
</dbReference>
<dbReference type="PANTHER" id="PTHR28015">
    <property type="entry name" value="ATP SYNTHASE ASSEMBLY FACTOR FMC1, MITOCHONDRIAL"/>
    <property type="match status" value="1"/>
</dbReference>
<dbReference type="Pfam" id="PF13233">
    <property type="entry name" value="Complex1_LYR_2"/>
    <property type="match status" value="1"/>
</dbReference>
<evidence type="ECO:0000313" key="2">
    <source>
        <dbReference type="Proteomes" id="UP000750522"/>
    </source>
</evidence>
<reference evidence="1" key="2">
    <citation type="submission" date="2020-01" db="EMBL/GenBank/DDBJ databases">
        <authorList>
            <person name="Perkins V."/>
            <person name="Lessard M.-H."/>
            <person name="Dugat-Bony E."/>
            <person name="Frenette M."/>
            <person name="Labrie S."/>
        </authorList>
    </citation>
    <scope>NUCLEOTIDE SEQUENCE</scope>
    <source>
        <strain evidence="1">LMA-70</strain>
    </source>
</reference>
<proteinExistence type="predicted"/>
<dbReference type="GO" id="GO:0033615">
    <property type="term" value="P:mitochondrial proton-transporting ATP synthase complex assembly"/>
    <property type="evidence" value="ECO:0007669"/>
    <property type="project" value="InterPro"/>
</dbReference>
<name>A0A9P5G3D3_GEOCN</name>
<reference evidence="1" key="1">
    <citation type="journal article" date="2020" name="Front. Microbiol.">
        <title>Phenotypic and Genetic Characterization of the Cheese Ripening Yeast Geotrichum candidum.</title>
        <authorList>
            <person name="Perkins V."/>
            <person name="Vignola S."/>
            <person name="Lessard M.H."/>
            <person name="Plante P.L."/>
            <person name="Corbeil J."/>
            <person name="Dugat-Bony E."/>
            <person name="Frenette M."/>
            <person name="Labrie S."/>
        </authorList>
    </citation>
    <scope>NUCLEOTIDE SEQUENCE</scope>
    <source>
        <strain evidence="1">LMA-70</strain>
    </source>
</reference>
<protein>
    <recommendedName>
        <fullName evidence="3">ATP synthase assembly factor FMC1, mitochondrial</fullName>
    </recommendedName>
</protein>
<dbReference type="AlphaFoldDB" id="A0A9P5G3D3"/>
<comment type="caution">
    <text evidence="1">The sequence shown here is derived from an EMBL/GenBank/DDBJ whole genome shotgun (WGS) entry which is preliminary data.</text>
</comment>
<organism evidence="1 2">
    <name type="scientific">Geotrichum candidum</name>
    <name type="common">Oospora lactis</name>
    <name type="synonym">Dipodascus geotrichum</name>
    <dbReference type="NCBI Taxonomy" id="1173061"/>
    <lineage>
        <taxon>Eukaryota</taxon>
        <taxon>Fungi</taxon>
        <taxon>Dikarya</taxon>
        <taxon>Ascomycota</taxon>
        <taxon>Saccharomycotina</taxon>
        <taxon>Dipodascomycetes</taxon>
        <taxon>Dipodascales</taxon>
        <taxon>Dipodascaceae</taxon>
        <taxon>Geotrichum</taxon>
    </lineage>
</organism>
<gene>
    <name evidence="1" type="ORF">DV451_003937</name>
</gene>
<dbReference type="InterPro" id="IPR039196">
    <property type="entry name" value="Fmc1"/>
</dbReference>
<sequence>MSTSPATARHLYRSILRELSKQHNTASKLHAEKDKQRLETLLKYQRMKNAAAGIKTDPKELEAKLKKDLVKRYDTTVLREFFTAGDAAAASAAEGQGRKEYLRSVSRFLTSQRTYKELLELYNGSLIDEDQRIQLSARRVGLELPEEK</sequence>
<dbReference type="PANTHER" id="PTHR28015:SF1">
    <property type="entry name" value="ATP SYNTHASE ASSEMBLY FACTOR FMC1, MITOCHONDRIAL"/>
    <property type="match status" value="1"/>
</dbReference>
<dbReference type="EMBL" id="QQZK01000098">
    <property type="protein sequence ID" value="KAF5097175.1"/>
    <property type="molecule type" value="Genomic_DNA"/>
</dbReference>
<dbReference type="GO" id="GO:0005759">
    <property type="term" value="C:mitochondrial matrix"/>
    <property type="evidence" value="ECO:0007669"/>
    <property type="project" value="TreeGrafter"/>
</dbReference>
<evidence type="ECO:0008006" key="3">
    <source>
        <dbReference type="Google" id="ProtNLM"/>
    </source>
</evidence>
<accession>A0A9P5G3D3</accession>